<evidence type="ECO:0008006" key="6">
    <source>
        <dbReference type="Google" id="ProtNLM"/>
    </source>
</evidence>
<dbReference type="Gene3D" id="3.40.50.300">
    <property type="entry name" value="P-loop containing nucleotide triphosphate hydrolases"/>
    <property type="match status" value="1"/>
</dbReference>
<dbReference type="EMBL" id="CAJNRF010002677">
    <property type="protein sequence ID" value="CAF2041117.1"/>
    <property type="molecule type" value="Genomic_DNA"/>
</dbReference>
<keyword evidence="1" id="KW-0460">Magnesium</keyword>
<feature type="binding site" evidence="1">
    <location>
        <position position="98"/>
    </location>
    <ligand>
        <name>Mg(2+)</name>
        <dbReference type="ChEBI" id="CHEBI:18420"/>
        <label>1</label>
    </ligand>
</feature>
<evidence type="ECO:0000313" key="5">
    <source>
        <dbReference type="Proteomes" id="UP000663866"/>
    </source>
</evidence>
<dbReference type="SUPFAM" id="SSF101478">
    <property type="entry name" value="ADP-ribosylglycohydrolase"/>
    <property type="match status" value="1"/>
</dbReference>
<feature type="binding site" evidence="1">
    <location>
        <position position="334"/>
    </location>
    <ligand>
        <name>Mg(2+)</name>
        <dbReference type="ChEBI" id="CHEBI:18420"/>
        <label>1</label>
    </ligand>
</feature>
<protein>
    <recommendedName>
        <fullName evidence="6">G domain-containing protein</fullName>
    </recommendedName>
</protein>
<feature type="binding site" evidence="1">
    <location>
        <position position="336"/>
    </location>
    <ligand>
        <name>Mg(2+)</name>
        <dbReference type="ChEBI" id="CHEBI:18420"/>
        <label>1</label>
    </ligand>
</feature>
<keyword evidence="5" id="KW-1185">Reference proteome</keyword>
<comment type="cofactor">
    <cofactor evidence="1">
        <name>Mg(2+)</name>
        <dbReference type="ChEBI" id="CHEBI:18420"/>
    </cofactor>
    <text evidence="1">Binds 2 magnesium ions per subunit.</text>
</comment>
<dbReference type="InterPro" id="IPR036705">
    <property type="entry name" value="Ribosyl_crysJ1_sf"/>
</dbReference>
<sequence>MNTSVWSDKPWLDRHFHDVEQTSITKPDEFEISTKDYAHLSSIDDNSLDRIQGSMFGLAIGDALGAHVEFRPRSFLVASPVTDLIGGGTWGLQPGQFTDDTSMALCLANSLIACQDFVPYDQLVRYKWWYRNGYMSSTGQCFDIGAATRQSIAEFEKRQRKFAQDHGVPLDDIDLLSDRNLLQAFDVLCSKDDVAGNGALMRLAPVPLFFFRVPELAVEYSGVSGRITHGDNKAYDACRYYGALIVAALNRETREQLTSENFYDNHQQWFSNKALVPEIMKIAKGSYKKPGGYEDGIRGKGYIVNALEAALWAFWSDEDSFEKGSLKAVNLGDDTDTTAAIYGQLAGAYYGYKNLQPKKWVDSIYAKDFILCVSSWITYEGKKWFEKQVKLNESQLTNSFDSMSSTSISNISFFMLPTSNRSYNPSLTGNLSLSPLLRKAILPSGHIGTLYDGWRDQVLEKSSICLKVSSNGSSPVIECMIKSGEKPENRNVLRFLDFDIDLQLSISSNLVLPSGIASAVNYPFLIDEYTRILYYSFVVRYQALLDNKDIQQKIDANSATHVITAIDKGIDVVVLFRLPADDSKIIDAHLEHICHSLKNDTKPTFDEAILNRIVSTHVYSNIPQIANQTTIVNMCQEIFKIKNNTSDYLPCNYILHPRKIFDLDLDHNQHSFEFFPIESRIATKIEDYWFRLSSINKIWAAFRNDKISERYENDLKEPFHDVQNNVSQLIKQYDDETTQGRDLIQNMRQTKQSHEIINEHQLRIDLKDKDLKSRIDDLMHDLRTLKEKQEFIDDLKTRKFIYWNAANRGITQGDTEDEIEKKLIEDITQQRILCSTDTINAIHWAQLQDIFTQMTDENNRNPILNLIYVDFSYCSHELDTIKVFPTASYCSPNNIRESLTPKKIESISVTPKNCKNQMINIVLIGKTGVGKSTLINTIANCLKHRTYSEIQSSASAIKVLISFIFPLAREMGSRLIQVGNIDPNEDHNHSSQSKTMRCKSHIFDITNGQKLRIIDTPGFSNVLSGQGPDDITMQYILSFVVNLTHLNAVCVLIENSESEFIGYRQCLKQLANFLGPTAHDNLIFCITKYLSDNAHSNAITNPVQSLLNSVSLGNITVKDEKILRFDSTFFIHLAKTRLLGNQEPNCEESWSISKASLDKLLTFACQSNHEYILHQGLQGVGYARLAILQMIRPIMEATRNILRNHILHRFRCSYKFIQLRPKPTQRPSAICYRCSRSFQRYESLWVTCYSLHEYRNQYECCSCDATHHAPVDYQLDYELVDNVSYPSNDLAILNQELLPASVHFAHFLDQNIDPSSQNPFLTCLNRMIREESYICDNKPFHQSNLGLYNELLRLKMDYKQCMECMVQKSEHDYLMIINDYIESMKKIPIIRDQLTAISGIQDN</sequence>
<dbReference type="SUPFAM" id="SSF52540">
    <property type="entry name" value="P-loop containing nucleoside triphosphate hydrolases"/>
    <property type="match status" value="2"/>
</dbReference>
<dbReference type="InterPro" id="IPR005502">
    <property type="entry name" value="Ribosyl_crysJ1"/>
</dbReference>
<evidence type="ECO:0000313" key="3">
    <source>
        <dbReference type="EMBL" id="CAF4087507.1"/>
    </source>
</evidence>
<feature type="binding site" evidence="1">
    <location>
        <position position="99"/>
    </location>
    <ligand>
        <name>Mg(2+)</name>
        <dbReference type="ChEBI" id="CHEBI:18420"/>
        <label>1</label>
    </ligand>
</feature>
<dbReference type="InterPro" id="IPR027417">
    <property type="entry name" value="P-loop_NTPase"/>
</dbReference>
<dbReference type="EMBL" id="CAJOBG010003933">
    <property type="protein sequence ID" value="CAF4087507.1"/>
    <property type="molecule type" value="Genomic_DNA"/>
</dbReference>
<dbReference type="GO" id="GO:0046872">
    <property type="term" value="F:metal ion binding"/>
    <property type="evidence" value="ECO:0007669"/>
    <property type="project" value="UniProtKB-KW"/>
</dbReference>
<evidence type="ECO:0000313" key="4">
    <source>
        <dbReference type="Proteomes" id="UP000663856"/>
    </source>
</evidence>
<organism evidence="2 4">
    <name type="scientific">Rotaria magnacalcarata</name>
    <dbReference type="NCBI Taxonomy" id="392030"/>
    <lineage>
        <taxon>Eukaryota</taxon>
        <taxon>Metazoa</taxon>
        <taxon>Spiralia</taxon>
        <taxon>Gnathifera</taxon>
        <taxon>Rotifera</taxon>
        <taxon>Eurotatoria</taxon>
        <taxon>Bdelloidea</taxon>
        <taxon>Philodinida</taxon>
        <taxon>Philodinidae</taxon>
        <taxon>Rotaria</taxon>
    </lineage>
</organism>
<feature type="binding site" evidence="1">
    <location>
        <position position="337"/>
    </location>
    <ligand>
        <name>Mg(2+)</name>
        <dbReference type="ChEBI" id="CHEBI:18420"/>
        <label>1</label>
    </ligand>
</feature>
<dbReference type="Proteomes" id="UP000663866">
    <property type="component" value="Unassembled WGS sequence"/>
</dbReference>
<dbReference type="Proteomes" id="UP000663856">
    <property type="component" value="Unassembled WGS sequence"/>
</dbReference>
<evidence type="ECO:0000313" key="2">
    <source>
        <dbReference type="EMBL" id="CAF2041117.1"/>
    </source>
</evidence>
<keyword evidence="1" id="KW-0479">Metal-binding</keyword>
<name>A0A816NW29_9BILA</name>
<accession>A0A816NW29</accession>
<proteinExistence type="predicted"/>
<comment type="caution">
    <text evidence="2">The sequence shown here is derived from an EMBL/GenBank/DDBJ whole genome shotgun (WGS) entry which is preliminary data.</text>
</comment>
<dbReference type="Gene3D" id="1.10.4080.10">
    <property type="entry name" value="ADP-ribosylation/Crystallin J1"/>
    <property type="match status" value="1"/>
</dbReference>
<reference evidence="2" key="1">
    <citation type="submission" date="2021-02" db="EMBL/GenBank/DDBJ databases">
        <authorList>
            <person name="Nowell W R."/>
        </authorList>
    </citation>
    <scope>NUCLEOTIDE SEQUENCE</scope>
</reference>
<evidence type="ECO:0000256" key="1">
    <source>
        <dbReference type="PIRSR" id="PIRSR605502-1"/>
    </source>
</evidence>
<dbReference type="PANTHER" id="PTHR32046:SF11">
    <property type="entry name" value="IMMUNE-ASSOCIATED NUCLEOTIDE-BINDING PROTEIN 10-LIKE"/>
    <property type="match status" value="1"/>
</dbReference>
<feature type="binding site" evidence="1">
    <location>
        <position position="100"/>
    </location>
    <ligand>
        <name>Mg(2+)</name>
        <dbReference type="ChEBI" id="CHEBI:18420"/>
        <label>1</label>
    </ligand>
</feature>
<dbReference type="Pfam" id="PF03747">
    <property type="entry name" value="ADP_ribosyl_GH"/>
    <property type="match status" value="1"/>
</dbReference>
<gene>
    <name evidence="3" type="ORF">OVN521_LOCUS20157</name>
    <name evidence="2" type="ORF">WKI299_LOCUS8350</name>
</gene>
<dbReference type="PANTHER" id="PTHR32046">
    <property type="entry name" value="G DOMAIN-CONTAINING PROTEIN"/>
    <property type="match status" value="1"/>
</dbReference>